<evidence type="ECO:0000256" key="4">
    <source>
        <dbReference type="ARBA" id="ARBA00023180"/>
    </source>
</evidence>
<dbReference type="Proteomes" id="UP000230423">
    <property type="component" value="Unassembled WGS sequence"/>
</dbReference>
<dbReference type="AlphaFoldDB" id="A0A2G9UWB6"/>
<dbReference type="PANTHER" id="PTHR11475">
    <property type="entry name" value="OXIDASE/PEROXIDASE"/>
    <property type="match status" value="1"/>
</dbReference>
<proteinExistence type="predicted"/>
<dbReference type="GO" id="GO:0020037">
    <property type="term" value="F:heme binding"/>
    <property type="evidence" value="ECO:0007669"/>
    <property type="project" value="InterPro"/>
</dbReference>
<dbReference type="InterPro" id="IPR037120">
    <property type="entry name" value="Haem_peroxidase_sf_animal"/>
</dbReference>
<dbReference type="PANTHER" id="PTHR11475:SF4">
    <property type="entry name" value="CHORION PEROXIDASE"/>
    <property type="match status" value="1"/>
</dbReference>
<dbReference type="Pfam" id="PF03098">
    <property type="entry name" value="An_peroxidase"/>
    <property type="match status" value="2"/>
</dbReference>
<evidence type="ECO:0000313" key="5">
    <source>
        <dbReference type="EMBL" id="PIO74022.1"/>
    </source>
</evidence>
<gene>
    <name evidence="5" type="ORF">TELCIR_03977</name>
</gene>
<keyword evidence="4" id="KW-0325">Glycoprotein</keyword>
<keyword evidence="2" id="KW-0964">Secreted</keyword>
<dbReference type="SUPFAM" id="SSF48113">
    <property type="entry name" value="Heme-dependent peroxidases"/>
    <property type="match status" value="1"/>
</dbReference>
<accession>A0A2G9UWB6</accession>
<evidence type="ECO:0000313" key="6">
    <source>
        <dbReference type="Proteomes" id="UP000230423"/>
    </source>
</evidence>
<dbReference type="GO" id="GO:0006979">
    <property type="term" value="P:response to oxidative stress"/>
    <property type="evidence" value="ECO:0007669"/>
    <property type="project" value="InterPro"/>
</dbReference>
<evidence type="ECO:0000256" key="3">
    <source>
        <dbReference type="ARBA" id="ARBA00022559"/>
    </source>
</evidence>
<dbReference type="GO" id="GO:0004601">
    <property type="term" value="F:peroxidase activity"/>
    <property type="evidence" value="ECO:0007669"/>
    <property type="project" value="UniProtKB-KW"/>
</dbReference>
<dbReference type="PRINTS" id="PR00457">
    <property type="entry name" value="ANPEROXIDASE"/>
</dbReference>
<evidence type="ECO:0000256" key="1">
    <source>
        <dbReference type="ARBA" id="ARBA00004613"/>
    </source>
</evidence>
<reference evidence="5 6" key="1">
    <citation type="submission" date="2015-09" db="EMBL/GenBank/DDBJ databases">
        <title>Draft genome of the parasitic nematode Teladorsagia circumcincta isolate WARC Sus (inbred).</title>
        <authorList>
            <person name="Mitreva M."/>
        </authorList>
    </citation>
    <scope>NUCLEOTIDE SEQUENCE [LARGE SCALE GENOMIC DNA]</scope>
    <source>
        <strain evidence="5 6">S</strain>
    </source>
</reference>
<keyword evidence="3 5" id="KW-0560">Oxidoreductase</keyword>
<dbReference type="PROSITE" id="PS50292">
    <property type="entry name" value="PEROXIDASE_3"/>
    <property type="match status" value="1"/>
</dbReference>
<comment type="subcellular location">
    <subcellularLocation>
        <location evidence="1">Secreted</location>
    </subcellularLocation>
</comment>
<protein>
    <submittedName>
        <fullName evidence="5">Heme peroxidase</fullName>
    </submittedName>
</protein>
<dbReference type="Gene3D" id="1.10.640.10">
    <property type="entry name" value="Haem peroxidase domain superfamily, animal type"/>
    <property type="match status" value="1"/>
</dbReference>
<dbReference type="InterPro" id="IPR019791">
    <property type="entry name" value="Haem_peroxidase_animal"/>
</dbReference>
<dbReference type="OrthoDB" id="823504at2759"/>
<keyword evidence="6" id="KW-1185">Reference proteome</keyword>
<dbReference type="InterPro" id="IPR010255">
    <property type="entry name" value="Haem_peroxidase_sf"/>
</dbReference>
<name>A0A2G9UWB6_TELCI</name>
<keyword evidence="3 5" id="KW-0575">Peroxidase</keyword>
<evidence type="ECO:0000256" key="2">
    <source>
        <dbReference type="ARBA" id="ARBA00022525"/>
    </source>
</evidence>
<organism evidence="5 6">
    <name type="scientific">Teladorsagia circumcincta</name>
    <name type="common">Brown stomach worm</name>
    <name type="synonym">Ostertagia circumcincta</name>
    <dbReference type="NCBI Taxonomy" id="45464"/>
    <lineage>
        <taxon>Eukaryota</taxon>
        <taxon>Metazoa</taxon>
        <taxon>Ecdysozoa</taxon>
        <taxon>Nematoda</taxon>
        <taxon>Chromadorea</taxon>
        <taxon>Rhabditida</taxon>
        <taxon>Rhabditina</taxon>
        <taxon>Rhabditomorpha</taxon>
        <taxon>Strongyloidea</taxon>
        <taxon>Trichostrongylidae</taxon>
        <taxon>Teladorsagia</taxon>
    </lineage>
</organism>
<sequence length="717" mass="81020">MVDSDYCMVRITVMMYNEPARLRQNPRFLLPLLNKLKPQAAMTAEHRPMALWPILVFLPICIGSNIPCGKSFFPCPNEDSKSDTPFVRESNLVLSHRIPDGLFWVAANEAKKEVHALFNYTDSGFTHSGHPLASSVEQWTQMHHIDRKAVERSKAAYSSIAITKRLTLLGLRERELRFGIMPNQVSSSIGNCPIPSLEVCPPTYYRSYSGLCNNVAQPEWGTSHTALSRILKPVYADGRVRPFPCCRQGFSHPECDPIDIPTADPAFRGRLTCLPHTRTLVAPKHGCALGPREQANLASSYLDGSVIYGSSPERAKQMRSFSQGLLRTYSSAGELPQVDSTIKCQIEGRCMLSGSDDANILPGVTALHAIFIKQHNRVARLLKEQNRHWPDSRLFEEARRIVSAQLQHITYNEFLPIMLGRENIKKYGLSLHESGFDSDYDMTIDGAVLNEFAVTFPYVLWSLLPKDPLFSQFNNPTKLYEVRGVESILRHLLSTTIAKPALRVNDEVKDEFLKDQYLLGLDLIAIALKRGRDHGVPGYTAVRAQCGLGKVRSFHELKEYFINDPKVEYINTIYENVDDIDLLVGVLAEQPIKGALFGPTMACITGKQFQRTRRGDRFWYENYFAQSGFNEKQLMELRKTTLAEIICANTEMQKIQSNVFMRENIFENMAIECRSSVFATPSLVEWKDLEGRPTLPVSAETLEKVNIICYPDRVTAE</sequence>
<dbReference type="EMBL" id="KZ345346">
    <property type="protein sequence ID" value="PIO74022.1"/>
    <property type="molecule type" value="Genomic_DNA"/>
</dbReference>
<dbReference type="CDD" id="cd09823">
    <property type="entry name" value="peroxinectin_like"/>
    <property type="match status" value="1"/>
</dbReference>